<dbReference type="EMBL" id="CP048286">
    <property type="protein sequence ID" value="QHW31547.1"/>
    <property type="molecule type" value="Genomic_DNA"/>
</dbReference>
<dbReference type="InterPro" id="IPR020568">
    <property type="entry name" value="Ribosomal_Su5_D2-typ_SF"/>
</dbReference>
<dbReference type="GO" id="GO:0050201">
    <property type="term" value="F:fucokinase activity"/>
    <property type="evidence" value="ECO:0007669"/>
    <property type="project" value="TreeGrafter"/>
</dbReference>
<dbReference type="AlphaFoldDB" id="A0A6C0NZA1"/>
<keyword evidence="1" id="KW-0808">Transferase</keyword>
<evidence type="ECO:0000259" key="6">
    <source>
        <dbReference type="Pfam" id="PF00288"/>
    </source>
</evidence>
<dbReference type="KEGG" id="prz:GZH47_12305"/>
<dbReference type="RefSeq" id="WP_162640354.1">
    <property type="nucleotide sequence ID" value="NZ_CP048286.1"/>
</dbReference>
<dbReference type="PRINTS" id="PR00960">
    <property type="entry name" value="LMBPPROTEIN"/>
</dbReference>
<feature type="domain" description="GHMP kinase N-terminal" evidence="6">
    <location>
        <begin position="79"/>
        <end position="168"/>
    </location>
</feature>
<gene>
    <name evidence="8" type="ORF">GZH47_12305</name>
</gene>
<keyword evidence="4" id="KW-0067">ATP-binding</keyword>
<dbReference type="Pfam" id="PF08544">
    <property type="entry name" value="GHMP_kinases_C"/>
    <property type="match status" value="1"/>
</dbReference>
<name>A0A6C0NZA1_9BACL</name>
<dbReference type="GO" id="GO:0042352">
    <property type="term" value="P:GDP-L-fucose salvage"/>
    <property type="evidence" value="ECO:0007669"/>
    <property type="project" value="TreeGrafter"/>
</dbReference>
<dbReference type="GO" id="GO:0005524">
    <property type="term" value="F:ATP binding"/>
    <property type="evidence" value="ECO:0007669"/>
    <property type="project" value="UniProtKB-KW"/>
</dbReference>
<comment type="similarity">
    <text evidence="5">Belongs to the GHMP kinase family.</text>
</comment>
<dbReference type="PANTHER" id="PTHR32463">
    <property type="entry name" value="L-FUCOSE KINASE"/>
    <property type="match status" value="1"/>
</dbReference>
<dbReference type="Proteomes" id="UP000479114">
    <property type="component" value="Chromosome"/>
</dbReference>
<evidence type="ECO:0000256" key="5">
    <source>
        <dbReference type="ARBA" id="ARBA00038121"/>
    </source>
</evidence>
<dbReference type="InterPro" id="IPR001174">
    <property type="entry name" value="HddA/FKP"/>
</dbReference>
<dbReference type="Pfam" id="PF00288">
    <property type="entry name" value="GHMP_kinases_N"/>
    <property type="match status" value="1"/>
</dbReference>
<dbReference type="InterPro" id="IPR052203">
    <property type="entry name" value="GHMP_Kinase-Related"/>
</dbReference>
<dbReference type="SUPFAM" id="SSF55060">
    <property type="entry name" value="GHMP Kinase, C-terminal domain"/>
    <property type="match status" value="1"/>
</dbReference>
<keyword evidence="3" id="KW-0418">Kinase</keyword>
<dbReference type="Gene3D" id="3.30.230.120">
    <property type="match status" value="1"/>
</dbReference>
<dbReference type="SUPFAM" id="SSF54211">
    <property type="entry name" value="Ribosomal protein S5 domain 2-like"/>
    <property type="match status" value="1"/>
</dbReference>
<organism evidence="8 9">
    <name type="scientific">Paenibacillus rhizovicinus</name>
    <dbReference type="NCBI Taxonomy" id="2704463"/>
    <lineage>
        <taxon>Bacteria</taxon>
        <taxon>Bacillati</taxon>
        <taxon>Bacillota</taxon>
        <taxon>Bacilli</taxon>
        <taxon>Bacillales</taxon>
        <taxon>Paenibacillaceae</taxon>
        <taxon>Paenibacillus</taxon>
    </lineage>
</organism>
<evidence type="ECO:0000313" key="8">
    <source>
        <dbReference type="EMBL" id="QHW31547.1"/>
    </source>
</evidence>
<accession>A0A6C0NZA1</accession>
<evidence type="ECO:0000256" key="4">
    <source>
        <dbReference type="ARBA" id="ARBA00022840"/>
    </source>
</evidence>
<keyword evidence="2" id="KW-0547">Nucleotide-binding</keyword>
<dbReference type="InterPro" id="IPR006204">
    <property type="entry name" value="GHMP_kinase_N_dom"/>
</dbReference>
<evidence type="ECO:0000256" key="1">
    <source>
        <dbReference type="ARBA" id="ARBA00022679"/>
    </source>
</evidence>
<dbReference type="InterPro" id="IPR014606">
    <property type="entry name" value="Heptose_7-P_kinase"/>
</dbReference>
<keyword evidence="9" id="KW-1185">Reference proteome</keyword>
<dbReference type="PIRSF" id="PIRSF036406">
    <property type="entry name" value="Hept_kin"/>
    <property type="match status" value="1"/>
</dbReference>
<dbReference type="InterPro" id="IPR013750">
    <property type="entry name" value="GHMP_kinase_C_dom"/>
</dbReference>
<dbReference type="InterPro" id="IPR036554">
    <property type="entry name" value="GHMP_kinase_C_sf"/>
</dbReference>
<protein>
    <submittedName>
        <fullName evidence="8">Dehydrogenase</fullName>
    </submittedName>
</protein>
<reference evidence="8 9" key="1">
    <citation type="submission" date="2020-02" db="EMBL/GenBank/DDBJ databases">
        <title>Paenibacillus sp. nov., isolated from rhizosphere soil of tomato.</title>
        <authorList>
            <person name="Weon H.-Y."/>
            <person name="Lee S.A."/>
        </authorList>
    </citation>
    <scope>NUCLEOTIDE SEQUENCE [LARGE SCALE GENOMIC DNA]</scope>
    <source>
        <strain evidence="8 9">14171R-81</strain>
    </source>
</reference>
<dbReference type="PANTHER" id="PTHR32463:SF0">
    <property type="entry name" value="L-FUCOSE KINASE"/>
    <property type="match status" value="1"/>
</dbReference>
<evidence type="ECO:0000313" key="9">
    <source>
        <dbReference type="Proteomes" id="UP000479114"/>
    </source>
</evidence>
<evidence type="ECO:0000256" key="2">
    <source>
        <dbReference type="ARBA" id="ARBA00022741"/>
    </source>
</evidence>
<evidence type="ECO:0000259" key="7">
    <source>
        <dbReference type="Pfam" id="PF08544"/>
    </source>
</evidence>
<evidence type="ECO:0000256" key="3">
    <source>
        <dbReference type="ARBA" id="ARBA00022777"/>
    </source>
</evidence>
<sequence>MIIRAKAPLRLGLGGGGTDVSPYCNEYGGYVLNATIDMYAYCTIEVTNDEKLSFYAADRGEYYESESLSTLELDGHLSLHKGVYNCIVKEYNGGQPLSFKMTTYSDAPAGSGLGSSSTMVVAILQAYCEWLNLPLGEYDMAQLAYHIERVDVGLSGGRQDQYAATFGGVNFIEFYDQERVIVNPLRVKQWIVNELEHSIVLYYTGASRESAKIIDEQVKSAEQKDAKSIEAMHELKADALLMKEAVLKGDVLTFAQYLGKSWEAKKRMATSITNSHIDQIYDIAIEAGAYSGKVSGAGGGGFMMFMVDPVRRLRVIEQLNKQDGSTMNFHFTKNGAEAWRV</sequence>
<feature type="domain" description="GHMP kinase C-terminal" evidence="7">
    <location>
        <begin position="242"/>
        <end position="322"/>
    </location>
</feature>
<proteinExistence type="inferred from homology"/>